<name>A0A830FDF3_HALAR</name>
<feature type="region of interest" description="Disordered" evidence="1">
    <location>
        <begin position="1"/>
        <end position="52"/>
    </location>
</feature>
<evidence type="ECO:0000256" key="1">
    <source>
        <dbReference type="SAM" id="MobiDB-lite"/>
    </source>
</evidence>
<protein>
    <submittedName>
        <fullName evidence="2">Uncharacterized protein</fullName>
    </submittedName>
</protein>
<dbReference type="OrthoDB" id="245638at2157"/>
<organism evidence="2 3">
    <name type="scientific">Haloarcula argentinensis</name>
    <dbReference type="NCBI Taxonomy" id="43776"/>
    <lineage>
        <taxon>Archaea</taxon>
        <taxon>Methanobacteriati</taxon>
        <taxon>Methanobacteriota</taxon>
        <taxon>Stenosarchaea group</taxon>
        <taxon>Halobacteria</taxon>
        <taxon>Halobacteriales</taxon>
        <taxon>Haloarculaceae</taxon>
        <taxon>Haloarcula</taxon>
    </lineage>
</organism>
<feature type="compositionally biased region" description="Low complexity" evidence="1">
    <location>
        <begin position="112"/>
        <end position="129"/>
    </location>
</feature>
<sequence>MNSLEVVGEEQVHGGKPYSIVFDDGPIRKGPQASSQDEIKGDRIEGNIGQGTDDYEFGGTLIEANLPSHASLYVDGQQVDPSALTGADLGGYEPPGSQYQQDNDSPPEPSVPTQDATQPTTTQRPQTTTVGGSGPDTLAWVVALGAIGVAVYMSKQ</sequence>
<dbReference type="AlphaFoldDB" id="A0A830FDF3"/>
<dbReference type="Proteomes" id="UP000656367">
    <property type="component" value="Unassembled WGS sequence"/>
</dbReference>
<feature type="region of interest" description="Disordered" evidence="1">
    <location>
        <begin position="77"/>
        <end position="136"/>
    </location>
</feature>
<accession>A0A830FDF3</accession>
<comment type="caution">
    <text evidence="2">The sequence shown here is derived from an EMBL/GenBank/DDBJ whole genome shotgun (WGS) entry which is preliminary data.</text>
</comment>
<evidence type="ECO:0000313" key="3">
    <source>
        <dbReference type="Proteomes" id="UP000656367"/>
    </source>
</evidence>
<dbReference type="RefSeq" id="WP_188851302.1">
    <property type="nucleotide sequence ID" value="NZ_BMON01000001.1"/>
</dbReference>
<dbReference type="EMBL" id="BMON01000001">
    <property type="protein sequence ID" value="GGM26868.1"/>
    <property type="molecule type" value="Genomic_DNA"/>
</dbReference>
<evidence type="ECO:0000313" key="2">
    <source>
        <dbReference type="EMBL" id="GGM26868.1"/>
    </source>
</evidence>
<gene>
    <name evidence="2" type="ORF">GCM10009006_05440</name>
</gene>
<reference evidence="2" key="1">
    <citation type="journal article" date="2014" name="Int. J. Syst. Evol. Microbiol.">
        <title>Complete genome sequence of Corynebacterium casei LMG S-19264T (=DSM 44701T), isolated from a smear-ripened cheese.</title>
        <authorList>
            <consortium name="US DOE Joint Genome Institute (JGI-PGF)"/>
            <person name="Walter F."/>
            <person name="Albersmeier A."/>
            <person name="Kalinowski J."/>
            <person name="Ruckert C."/>
        </authorList>
    </citation>
    <scope>NUCLEOTIDE SEQUENCE</scope>
    <source>
        <strain evidence="2">JCM 15759</strain>
    </source>
</reference>
<reference evidence="2" key="2">
    <citation type="submission" date="2020-09" db="EMBL/GenBank/DDBJ databases">
        <authorList>
            <person name="Sun Q."/>
            <person name="Ohkuma M."/>
        </authorList>
    </citation>
    <scope>NUCLEOTIDE SEQUENCE</scope>
    <source>
        <strain evidence="2">JCM 15759</strain>
    </source>
</reference>
<proteinExistence type="predicted"/>